<sequence length="770" mass="84037">MSHTNIKRSLSHRLPNQQKRQQQSQNQRFAKSSTFSPSSTSILDWEYQAMIEMHRPVTNVASDNDNDTETVSCSQSNSPCSGRNSNIDSHTSRLADQPRPVTALHHHISVSESTSSSKVKSHSHDGTLTRQSSVTRPVSSNGCLNSRQNMHGARLFRQTLYHHHHHHHQQQQSLLQQQQQQVSQHVPSDSPDLLNSRQLRRQFARYSNNVSPNFDEEQMVAFNNPGHSNLNHENSMVNENGDVVRLSDDSTSCEDNESTLTVAESLKNAAKASWLNVLIVFVPLGYIAHFLRWPVVSVFVLNYLAIIPLSALMGFATEEVSIRFGPTWGGVINAAFGNAVELIVAVIALIEEEYRIVQAGLIGSVLSNTLLVLGCAFVAGGLRHRVQLFHAEAAQCAGALLALSVLSMIIPAAYHGVHASGGEITNGILIMSRGTALILLIVYILFLIFQLKTHSDIFDGTHTQTNAPAAILSCCSQSSNSDSNHNHGSYSRSSSDHGFQPCAANECYNLGKSNIVAETQQNNGLETDGNLGLNVCMSRTKQADDDISYESSTAGSSAKASFEKKKRECHLRHSAPQMKTWVAALLLIIISGLVALSSDILVDSVEELTSRYTISHTFVGMILLPIAASAAEHAMSVTVAVRNKMDLCITVAVGSSMQMTLFVLPLLIIIAWILGRPLTLFFDDFETTTMLISVLVINYLIMNGRSNWLKGAMLLSSYFIVALAFFLYPNEKKESKGFATGITADEAVGSLSSTASALAATITSAKLSFL</sequence>
<feature type="transmembrane region" description="Helical" evidence="9">
    <location>
        <begin position="708"/>
        <end position="728"/>
    </location>
</feature>
<evidence type="ECO:0000259" key="10">
    <source>
        <dbReference type="Pfam" id="PF01699"/>
    </source>
</evidence>
<proteinExistence type="inferred from homology"/>
<keyword evidence="5 9" id="KW-1133">Transmembrane helix</keyword>
<dbReference type="InterPro" id="IPR044880">
    <property type="entry name" value="NCX_ion-bd_dom_sf"/>
</dbReference>
<keyword evidence="4 9" id="KW-0812">Transmembrane</keyword>
<organism evidence="11 12">
    <name type="scientific">Coemansia asiatica</name>
    <dbReference type="NCBI Taxonomy" id="1052880"/>
    <lineage>
        <taxon>Eukaryota</taxon>
        <taxon>Fungi</taxon>
        <taxon>Fungi incertae sedis</taxon>
        <taxon>Zoopagomycota</taxon>
        <taxon>Kickxellomycotina</taxon>
        <taxon>Kickxellomycetes</taxon>
        <taxon>Kickxellales</taxon>
        <taxon>Kickxellaceae</taxon>
        <taxon>Coemansia</taxon>
    </lineage>
</organism>
<protein>
    <recommendedName>
        <fullName evidence="10">Sodium/calcium exchanger membrane region domain-containing protein</fullName>
    </recommendedName>
</protein>
<feature type="region of interest" description="Disordered" evidence="8">
    <location>
        <begin position="1"/>
        <end position="38"/>
    </location>
</feature>
<evidence type="ECO:0000256" key="4">
    <source>
        <dbReference type="ARBA" id="ARBA00022692"/>
    </source>
</evidence>
<feature type="compositionally biased region" description="Polar residues" evidence="8">
    <location>
        <begin position="128"/>
        <end position="146"/>
    </location>
</feature>
<dbReference type="Proteomes" id="UP001145021">
    <property type="component" value="Unassembled WGS sequence"/>
</dbReference>
<keyword evidence="6" id="KW-0406">Ion transport</keyword>
<feature type="region of interest" description="Disordered" evidence="8">
    <location>
        <begin position="162"/>
        <end position="193"/>
    </location>
</feature>
<feature type="transmembrane region" description="Helical" evidence="9">
    <location>
        <begin position="297"/>
        <end position="316"/>
    </location>
</feature>
<feature type="compositionally biased region" description="Low complexity" evidence="8">
    <location>
        <begin position="170"/>
        <end position="186"/>
    </location>
</feature>
<accession>A0A9W7XNV8</accession>
<evidence type="ECO:0000256" key="2">
    <source>
        <dbReference type="ARBA" id="ARBA00008170"/>
    </source>
</evidence>
<feature type="transmembrane region" description="Helical" evidence="9">
    <location>
        <begin position="581"/>
        <end position="602"/>
    </location>
</feature>
<evidence type="ECO:0000256" key="6">
    <source>
        <dbReference type="ARBA" id="ARBA00023065"/>
    </source>
</evidence>
<evidence type="ECO:0000256" key="3">
    <source>
        <dbReference type="ARBA" id="ARBA00022448"/>
    </source>
</evidence>
<gene>
    <name evidence="11" type="ORF">LPJ64_001536</name>
</gene>
<comment type="caution">
    <text evidence="11">The sequence shown here is derived from an EMBL/GenBank/DDBJ whole genome shotgun (WGS) entry which is preliminary data.</text>
</comment>
<dbReference type="GO" id="GO:0006874">
    <property type="term" value="P:intracellular calcium ion homeostasis"/>
    <property type="evidence" value="ECO:0007669"/>
    <property type="project" value="TreeGrafter"/>
</dbReference>
<name>A0A9W7XNV8_9FUNG</name>
<feature type="transmembrane region" description="Helical" evidence="9">
    <location>
        <begin position="328"/>
        <end position="350"/>
    </location>
</feature>
<feature type="compositionally biased region" description="Low complexity" evidence="8">
    <location>
        <begin position="16"/>
        <end position="38"/>
    </location>
</feature>
<feature type="transmembrane region" description="Helical" evidence="9">
    <location>
        <begin position="274"/>
        <end position="291"/>
    </location>
</feature>
<comment type="similarity">
    <text evidence="2">Belongs to the Ca(2+):cation antiporter (CaCA) (TC 2.A.19) family.</text>
</comment>
<keyword evidence="12" id="KW-1185">Reference proteome</keyword>
<evidence type="ECO:0000256" key="5">
    <source>
        <dbReference type="ARBA" id="ARBA00022989"/>
    </source>
</evidence>
<evidence type="ECO:0000256" key="8">
    <source>
        <dbReference type="SAM" id="MobiDB-lite"/>
    </source>
</evidence>
<dbReference type="Gene3D" id="1.20.1420.30">
    <property type="entry name" value="NCX, central ion-binding region"/>
    <property type="match status" value="2"/>
</dbReference>
<dbReference type="PANTHER" id="PTHR31503:SF22">
    <property type="entry name" value="VACUOLAR CALCIUM ION TRANSPORTER"/>
    <property type="match status" value="1"/>
</dbReference>
<feature type="transmembrane region" description="Helical" evidence="9">
    <location>
        <begin position="680"/>
        <end position="701"/>
    </location>
</feature>
<feature type="transmembrane region" description="Helical" evidence="9">
    <location>
        <begin position="356"/>
        <end position="382"/>
    </location>
</feature>
<dbReference type="EMBL" id="JANBOH010000040">
    <property type="protein sequence ID" value="KAJ1647071.1"/>
    <property type="molecule type" value="Genomic_DNA"/>
</dbReference>
<evidence type="ECO:0000313" key="12">
    <source>
        <dbReference type="Proteomes" id="UP001145021"/>
    </source>
</evidence>
<evidence type="ECO:0000313" key="11">
    <source>
        <dbReference type="EMBL" id="KAJ1647071.1"/>
    </source>
</evidence>
<evidence type="ECO:0000256" key="9">
    <source>
        <dbReference type="SAM" id="Phobius"/>
    </source>
</evidence>
<dbReference type="GO" id="GO:0000329">
    <property type="term" value="C:fungal-type vacuole membrane"/>
    <property type="evidence" value="ECO:0007669"/>
    <property type="project" value="TreeGrafter"/>
</dbReference>
<dbReference type="InterPro" id="IPR004713">
    <property type="entry name" value="CaH_exchang"/>
</dbReference>
<feature type="transmembrane region" description="Helical" evidence="9">
    <location>
        <begin position="614"/>
        <end position="635"/>
    </location>
</feature>
<feature type="compositionally biased region" description="Polar residues" evidence="8">
    <location>
        <begin position="59"/>
        <end position="94"/>
    </location>
</feature>
<feature type="domain" description="Sodium/calcium exchanger membrane region" evidence="10">
    <location>
        <begin position="584"/>
        <end position="726"/>
    </location>
</feature>
<dbReference type="AlphaFoldDB" id="A0A9W7XNV8"/>
<dbReference type="PANTHER" id="PTHR31503">
    <property type="entry name" value="VACUOLAR CALCIUM ION TRANSPORTER"/>
    <property type="match status" value="1"/>
</dbReference>
<feature type="compositionally biased region" description="Basic residues" evidence="8">
    <location>
        <begin position="1"/>
        <end position="11"/>
    </location>
</feature>
<keyword evidence="3" id="KW-0813">Transport</keyword>
<dbReference type="GO" id="GO:0012505">
    <property type="term" value="C:endomembrane system"/>
    <property type="evidence" value="ECO:0007669"/>
    <property type="project" value="UniProtKB-SubCell"/>
</dbReference>
<feature type="domain" description="Sodium/calcium exchanger membrane region" evidence="10">
    <location>
        <begin position="297"/>
        <end position="451"/>
    </location>
</feature>
<keyword evidence="7 9" id="KW-0472">Membrane</keyword>
<comment type="subcellular location">
    <subcellularLocation>
        <location evidence="1">Endomembrane system</location>
        <topology evidence="1">Multi-pass membrane protein</topology>
    </subcellularLocation>
</comment>
<dbReference type="GO" id="GO:0015369">
    <property type="term" value="F:calcium:proton antiporter activity"/>
    <property type="evidence" value="ECO:0007669"/>
    <property type="project" value="TreeGrafter"/>
</dbReference>
<evidence type="ECO:0000256" key="7">
    <source>
        <dbReference type="ARBA" id="ARBA00023136"/>
    </source>
</evidence>
<dbReference type="InterPro" id="IPR004837">
    <property type="entry name" value="NaCa_Exmemb"/>
</dbReference>
<feature type="transmembrane region" description="Helical" evidence="9">
    <location>
        <begin position="647"/>
        <end position="674"/>
    </location>
</feature>
<evidence type="ECO:0000256" key="1">
    <source>
        <dbReference type="ARBA" id="ARBA00004127"/>
    </source>
</evidence>
<feature type="transmembrane region" description="Helical" evidence="9">
    <location>
        <begin position="394"/>
        <end position="414"/>
    </location>
</feature>
<reference evidence="11" key="1">
    <citation type="submission" date="2022-07" db="EMBL/GenBank/DDBJ databases">
        <title>Phylogenomic reconstructions and comparative analyses of Kickxellomycotina fungi.</title>
        <authorList>
            <person name="Reynolds N.K."/>
            <person name="Stajich J.E."/>
            <person name="Barry K."/>
            <person name="Grigoriev I.V."/>
            <person name="Crous P."/>
            <person name="Smith M.E."/>
        </authorList>
    </citation>
    <scope>NUCLEOTIDE SEQUENCE</scope>
    <source>
        <strain evidence="11">NBRC 105413</strain>
    </source>
</reference>
<feature type="transmembrane region" description="Helical" evidence="9">
    <location>
        <begin position="426"/>
        <end position="449"/>
    </location>
</feature>
<feature type="region of interest" description="Disordered" evidence="8">
    <location>
        <begin position="59"/>
        <end position="146"/>
    </location>
</feature>
<dbReference type="Pfam" id="PF01699">
    <property type="entry name" value="Na_Ca_ex"/>
    <property type="match status" value="2"/>
</dbReference>